<evidence type="ECO:0000256" key="10">
    <source>
        <dbReference type="SAM" id="Phobius"/>
    </source>
</evidence>
<comment type="caution">
    <text evidence="12">The sequence shown here is derived from an EMBL/GenBank/DDBJ whole genome shotgun (WGS) entry which is preliminary data.</text>
</comment>
<dbReference type="Pfam" id="PF00005">
    <property type="entry name" value="ABC_tran"/>
    <property type="match status" value="2"/>
</dbReference>
<comment type="similarity">
    <text evidence="2">Belongs to the ABC transporter superfamily. ABCG family. PDR (TC 3.A.1.205) subfamily.</text>
</comment>
<keyword evidence="5" id="KW-0547">Nucleotide-binding</keyword>
<reference evidence="12" key="1">
    <citation type="submission" date="2023-06" db="EMBL/GenBank/DDBJ databases">
        <title>Genome-scale phylogeny and comparative genomics of the fungal order Sordariales.</title>
        <authorList>
            <consortium name="Lawrence Berkeley National Laboratory"/>
            <person name="Hensen N."/>
            <person name="Bonometti L."/>
            <person name="Westerberg I."/>
            <person name="Brannstrom I.O."/>
            <person name="Guillou S."/>
            <person name="Cros-Aarteil S."/>
            <person name="Calhoun S."/>
            <person name="Haridas S."/>
            <person name="Kuo A."/>
            <person name="Mondo S."/>
            <person name="Pangilinan J."/>
            <person name="Riley R."/>
            <person name="LaButti K."/>
            <person name="Andreopoulos B."/>
            <person name="Lipzen A."/>
            <person name="Chen C."/>
            <person name="Yanf M."/>
            <person name="Daum C."/>
            <person name="Ng V."/>
            <person name="Clum A."/>
            <person name="Steindorff A."/>
            <person name="Ohm R."/>
            <person name="Martin F."/>
            <person name="Silar P."/>
            <person name="Natvig D."/>
            <person name="Lalanne C."/>
            <person name="Gautier V."/>
            <person name="Ament-velasquez S.L."/>
            <person name="Kruys A."/>
            <person name="Hutchinson M.I."/>
            <person name="Powell A.J."/>
            <person name="Barry K."/>
            <person name="Miller A.N."/>
            <person name="Grigoriev I.V."/>
            <person name="Debuchy R."/>
            <person name="Gladieux P."/>
            <person name="Thoren M.H."/>
            <person name="Johannesson H."/>
        </authorList>
    </citation>
    <scope>NUCLEOTIDE SEQUENCE</scope>
    <source>
        <strain evidence="12">SMH3391-2</strain>
    </source>
</reference>
<keyword evidence="6" id="KW-0067">ATP-binding</keyword>
<feature type="transmembrane region" description="Helical" evidence="10">
    <location>
        <begin position="1120"/>
        <end position="1139"/>
    </location>
</feature>
<protein>
    <submittedName>
        <fullName evidence="12">ABC drug exporter AbcA</fullName>
    </submittedName>
</protein>
<keyword evidence="4 10" id="KW-0812">Transmembrane</keyword>
<dbReference type="GO" id="GO:0005524">
    <property type="term" value="F:ATP binding"/>
    <property type="evidence" value="ECO:0007669"/>
    <property type="project" value="UniProtKB-KW"/>
</dbReference>
<dbReference type="FunFam" id="3.40.50.300:FF:000054">
    <property type="entry name" value="ABC multidrug transporter atrF"/>
    <property type="match status" value="1"/>
</dbReference>
<dbReference type="PROSITE" id="PS50893">
    <property type="entry name" value="ABC_TRANSPORTER_2"/>
    <property type="match status" value="2"/>
</dbReference>
<dbReference type="GO" id="GO:0016020">
    <property type="term" value="C:membrane"/>
    <property type="evidence" value="ECO:0007669"/>
    <property type="project" value="UniProtKB-SubCell"/>
</dbReference>
<evidence type="ECO:0000256" key="5">
    <source>
        <dbReference type="ARBA" id="ARBA00022741"/>
    </source>
</evidence>
<evidence type="ECO:0000256" key="4">
    <source>
        <dbReference type="ARBA" id="ARBA00022692"/>
    </source>
</evidence>
<feature type="transmembrane region" description="Helical" evidence="10">
    <location>
        <begin position="662"/>
        <end position="683"/>
    </location>
</feature>
<evidence type="ECO:0000256" key="2">
    <source>
        <dbReference type="ARBA" id="ARBA00006012"/>
    </source>
</evidence>
<evidence type="ECO:0000259" key="11">
    <source>
        <dbReference type="PROSITE" id="PS50893"/>
    </source>
</evidence>
<feature type="domain" description="ABC transporter" evidence="11">
    <location>
        <begin position="743"/>
        <end position="982"/>
    </location>
</feature>
<dbReference type="Proteomes" id="UP001174934">
    <property type="component" value="Unassembled WGS sequence"/>
</dbReference>
<feature type="domain" description="ABC transporter" evidence="11">
    <location>
        <begin position="57"/>
        <end position="299"/>
    </location>
</feature>
<organism evidence="12 13">
    <name type="scientific">Bombardia bombarda</name>
    <dbReference type="NCBI Taxonomy" id="252184"/>
    <lineage>
        <taxon>Eukaryota</taxon>
        <taxon>Fungi</taxon>
        <taxon>Dikarya</taxon>
        <taxon>Ascomycota</taxon>
        <taxon>Pezizomycotina</taxon>
        <taxon>Sordariomycetes</taxon>
        <taxon>Sordariomycetidae</taxon>
        <taxon>Sordariales</taxon>
        <taxon>Lasiosphaeriaceae</taxon>
        <taxon>Bombardia</taxon>
    </lineage>
</organism>
<evidence type="ECO:0000256" key="7">
    <source>
        <dbReference type="ARBA" id="ARBA00022989"/>
    </source>
</evidence>
<dbReference type="Pfam" id="PF06422">
    <property type="entry name" value="PDR_CDR"/>
    <property type="match status" value="1"/>
</dbReference>
<keyword evidence="13" id="KW-1185">Reference proteome</keyword>
<evidence type="ECO:0000256" key="8">
    <source>
        <dbReference type="ARBA" id="ARBA00023136"/>
    </source>
</evidence>
<feature type="transmembrane region" description="Helical" evidence="10">
    <location>
        <begin position="492"/>
        <end position="515"/>
    </location>
</feature>
<feature type="transmembrane region" description="Helical" evidence="10">
    <location>
        <begin position="1087"/>
        <end position="1108"/>
    </location>
</feature>
<evidence type="ECO:0000256" key="1">
    <source>
        <dbReference type="ARBA" id="ARBA00004141"/>
    </source>
</evidence>
<sequence>MEKNLASASPWVMVEEDRDQHLKKLQISVSFRDLSCHGFVTASQHQRTFFDYALFIPRFIAAGFRQPPKKKVSILSGFEGMILPGQMLLVLGRPGSGCSTFLKTLSGDSHGFRIADEANINYRGISYRRFHNVFKGERVYVAELDVHFPELTLGQTLNFATSTRENSSVTINPKDVASLFGLGEAFDTPIGDALIRGVSGGEKRRTSIAEAFIGGAQFQCWDNSTRGLDALTARQFIQLLRKLTNTQKSTVAMSLYQASEAMYQSFDNVILLYEGRQIYFGSSQSAVDYFTRLGYVRPARTTTADFLTSLTNPAERIVRSGYENQVPRSPEEFSSVWRQSPEAKLLRTQIETFNAAHPITSGPEDRIPDSESLMGSRDDSTKRRLQTCTYPLSIPMQVLVCLDRSFQRLRTNIASEISAIVANTILGVIIGSVFYNLSETTDSLDQRTLLLFFALMVNAFIPGIEVILMWAQRPIVEKQHRYAFYHPFTERLASIVSALPAKIAICFCIHLPIYFMANLRRSVSAFFVYWLFMFANLVTMSMLFRMIGSISRTREQTTIPVSVGVLLFIIYTGFVIPPDYMKPWLGWVWRINPLAYTYESLVVNEMRNHSFPCSTLLPAGPSYTAISPDQKVCAAVGSTIGQQSVQGTTYIELRYDYFESHLWRNLAILIAMIVAFCVIHLLASEYVSAQPSKGEVLVFRQPRDKIKKGSESLGARSTTSDPVTGPPKTDRPMAVISRQAGEFHWTSLNFEVKERKILQDIHGWVKPGTLTALMGVTGAGKTSLLDALANRSTSGKVSGQVLVDGFFRDASFQRKVGYVQQEDVHLATTTVREALEFSALLRQPSSTPKSEKIAYVDDVLDMMDMQWYSNAVIGVPGQGLNVEQRKRLTIAVEMVAKPELLLFLDEPTSGLDSQTAWSICTLLRKLADNGQTILCTIHQPSSQLFLMFDRLLLLGKGGRTLYFGDIGDNASTMVQYFESNGAQNCHPEANPAEWMLEVTGNISEFKSESETKESKSELQQIEWSEKWNQSTQKQQVLHQLAEMDSDTTRRTSQTNLHNYDGQYAASFVQQMMVVSKSILQDQWRDPVYLYSKIGLSALLALVNGISFYNSPLDVQGITNLLFSIFLITQLFSCVDQLVIPHFSNMRSMFEARDRHSNAYSWVVFIGANVIVELIWQTIIAVPIFAAWYYPTGLHHRGDFDPTFGVTERGALVFVLIWLFNLWASTVSQLFAAAIENTEMAMQMATLFYWLALVFCGILSPPDKLARFWIFMYRVSPLTYFLEGLAVAGLANAKVTCSSIETIRIPLPNGSNSSSCGQYLRPFVISVGGEILNPLENSADCQFCPYSDVNTLLNSFGMQTDHRWRNAGFMAIYVVFNISMTFGVYWLVRVEKKRA</sequence>
<feature type="transmembrane region" description="Helical" evidence="10">
    <location>
        <begin position="1246"/>
        <end position="1269"/>
    </location>
</feature>
<dbReference type="InterPro" id="IPR013525">
    <property type="entry name" value="ABC2_TM"/>
</dbReference>
<keyword evidence="3" id="KW-0813">Transport</keyword>
<dbReference type="EMBL" id="JAULSR010000002">
    <property type="protein sequence ID" value="KAK0630537.1"/>
    <property type="molecule type" value="Genomic_DNA"/>
</dbReference>
<dbReference type="InterPro" id="IPR034003">
    <property type="entry name" value="ABCG_PDR_2"/>
</dbReference>
<feature type="transmembrane region" description="Helical" evidence="10">
    <location>
        <begin position="449"/>
        <end position="471"/>
    </location>
</feature>
<dbReference type="GO" id="GO:0016887">
    <property type="term" value="F:ATP hydrolysis activity"/>
    <property type="evidence" value="ECO:0007669"/>
    <property type="project" value="InterPro"/>
</dbReference>
<dbReference type="Gene3D" id="3.40.50.300">
    <property type="entry name" value="P-loop containing nucleotide triphosphate hydrolases"/>
    <property type="match status" value="2"/>
</dbReference>
<feature type="region of interest" description="Disordered" evidence="9">
    <location>
        <begin position="357"/>
        <end position="379"/>
    </location>
</feature>
<evidence type="ECO:0000256" key="6">
    <source>
        <dbReference type="ARBA" id="ARBA00022840"/>
    </source>
</evidence>
<feature type="transmembrane region" description="Helical" evidence="10">
    <location>
        <begin position="1159"/>
        <end position="1189"/>
    </location>
</feature>
<dbReference type="InterPro" id="IPR003439">
    <property type="entry name" value="ABC_transporter-like_ATP-bd"/>
</dbReference>
<evidence type="ECO:0000313" key="12">
    <source>
        <dbReference type="EMBL" id="KAK0630537.1"/>
    </source>
</evidence>
<feature type="transmembrane region" description="Helical" evidence="10">
    <location>
        <begin position="527"/>
        <end position="547"/>
    </location>
</feature>
<dbReference type="InterPro" id="IPR010929">
    <property type="entry name" value="PDR_CDR_ABC"/>
</dbReference>
<evidence type="ECO:0000256" key="3">
    <source>
        <dbReference type="ARBA" id="ARBA00022448"/>
    </source>
</evidence>
<keyword evidence="7 10" id="KW-1133">Transmembrane helix</keyword>
<dbReference type="PANTHER" id="PTHR19241">
    <property type="entry name" value="ATP-BINDING CASSETTE TRANSPORTER"/>
    <property type="match status" value="1"/>
</dbReference>
<gene>
    <name evidence="12" type="ORF">B0T17DRAFT_528631</name>
</gene>
<proteinExistence type="inferred from homology"/>
<evidence type="ECO:0000256" key="9">
    <source>
        <dbReference type="SAM" id="MobiDB-lite"/>
    </source>
</evidence>
<dbReference type="CDD" id="cd03232">
    <property type="entry name" value="ABCG_PDR_domain2"/>
    <property type="match status" value="1"/>
</dbReference>
<feature type="transmembrane region" description="Helical" evidence="10">
    <location>
        <begin position="1209"/>
        <end position="1234"/>
    </location>
</feature>
<feature type="transmembrane region" description="Helical" evidence="10">
    <location>
        <begin position="417"/>
        <end position="437"/>
    </location>
</feature>
<name>A0AA39XBS4_9PEZI</name>
<feature type="transmembrane region" description="Helical" evidence="10">
    <location>
        <begin position="559"/>
        <end position="577"/>
    </location>
</feature>
<dbReference type="InterPro" id="IPR027417">
    <property type="entry name" value="P-loop_NTPase"/>
</dbReference>
<dbReference type="SMART" id="SM00382">
    <property type="entry name" value="AAA"/>
    <property type="match status" value="2"/>
</dbReference>
<dbReference type="InterPro" id="IPR003593">
    <property type="entry name" value="AAA+_ATPase"/>
</dbReference>
<dbReference type="GO" id="GO:0140359">
    <property type="term" value="F:ABC-type transporter activity"/>
    <property type="evidence" value="ECO:0007669"/>
    <property type="project" value="InterPro"/>
</dbReference>
<feature type="region of interest" description="Disordered" evidence="9">
    <location>
        <begin position="709"/>
        <end position="729"/>
    </location>
</feature>
<evidence type="ECO:0000313" key="13">
    <source>
        <dbReference type="Proteomes" id="UP001174934"/>
    </source>
</evidence>
<dbReference type="Pfam" id="PF01061">
    <property type="entry name" value="ABC2_membrane"/>
    <property type="match status" value="2"/>
</dbReference>
<accession>A0AA39XBS4</accession>
<dbReference type="SUPFAM" id="SSF52540">
    <property type="entry name" value="P-loop containing nucleoside triphosphate hydrolases"/>
    <property type="match status" value="2"/>
</dbReference>
<comment type="subcellular location">
    <subcellularLocation>
        <location evidence="1">Membrane</location>
        <topology evidence="1">Multi-pass membrane protein</topology>
    </subcellularLocation>
</comment>
<keyword evidence="8 10" id="KW-0472">Membrane</keyword>
<feature type="transmembrane region" description="Helical" evidence="10">
    <location>
        <begin position="1366"/>
        <end position="1387"/>
    </location>
</feature>